<reference evidence="3" key="1">
    <citation type="journal article" date="2023" name="Mol. Phylogenet. Evol.">
        <title>Genome-scale phylogeny and comparative genomics of the fungal order Sordariales.</title>
        <authorList>
            <person name="Hensen N."/>
            <person name="Bonometti L."/>
            <person name="Westerberg I."/>
            <person name="Brannstrom I.O."/>
            <person name="Guillou S."/>
            <person name="Cros-Aarteil S."/>
            <person name="Calhoun S."/>
            <person name="Haridas S."/>
            <person name="Kuo A."/>
            <person name="Mondo S."/>
            <person name="Pangilinan J."/>
            <person name="Riley R."/>
            <person name="LaButti K."/>
            <person name="Andreopoulos B."/>
            <person name="Lipzen A."/>
            <person name="Chen C."/>
            <person name="Yan M."/>
            <person name="Daum C."/>
            <person name="Ng V."/>
            <person name="Clum A."/>
            <person name="Steindorff A."/>
            <person name="Ohm R.A."/>
            <person name="Martin F."/>
            <person name="Silar P."/>
            <person name="Natvig D.O."/>
            <person name="Lalanne C."/>
            <person name="Gautier V."/>
            <person name="Ament-Velasquez S.L."/>
            <person name="Kruys A."/>
            <person name="Hutchinson M.I."/>
            <person name="Powell A.J."/>
            <person name="Barry K."/>
            <person name="Miller A.N."/>
            <person name="Grigoriev I.V."/>
            <person name="Debuchy R."/>
            <person name="Gladieux P."/>
            <person name="Hiltunen Thoren M."/>
            <person name="Johannesson H."/>
        </authorList>
    </citation>
    <scope>NUCLEOTIDE SEQUENCE</scope>
    <source>
        <strain evidence="3">CBS 626.80</strain>
    </source>
</reference>
<dbReference type="PANTHER" id="PTHR24148">
    <property type="entry name" value="ANKYRIN REPEAT DOMAIN-CONTAINING PROTEIN 39 HOMOLOG-RELATED"/>
    <property type="match status" value="1"/>
</dbReference>
<dbReference type="PANTHER" id="PTHR24148:SF73">
    <property type="entry name" value="HET DOMAIN PROTEIN (AFU_ORTHOLOGUE AFUA_8G01020)"/>
    <property type="match status" value="1"/>
</dbReference>
<evidence type="ECO:0000259" key="2">
    <source>
        <dbReference type="Pfam" id="PF06985"/>
    </source>
</evidence>
<dbReference type="InterPro" id="IPR010730">
    <property type="entry name" value="HET"/>
</dbReference>
<reference evidence="3" key="2">
    <citation type="submission" date="2023-06" db="EMBL/GenBank/DDBJ databases">
        <authorList>
            <consortium name="Lawrence Berkeley National Laboratory"/>
            <person name="Mondo S.J."/>
            <person name="Hensen N."/>
            <person name="Bonometti L."/>
            <person name="Westerberg I."/>
            <person name="Brannstrom I.O."/>
            <person name="Guillou S."/>
            <person name="Cros-Aarteil S."/>
            <person name="Calhoun S."/>
            <person name="Haridas S."/>
            <person name="Kuo A."/>
            <person name="Pangilinan J."/>
            <person name="Riley R."/>
            <person name="Labutti K."/>
            <person name="Andreopoulos B."/>
            <person name="Lipzen A."/>
            <person name="Chen C."/>
            <person name="Yanf M."/>
            <person name="Daum C."/>
            <person name="Ng V."/>
            <person name="Clum A."/>
            <person name="Steindorff A."/>
            <person name="Ohm R."/>
            <person name="Martin F."/>
            <person name="Silar P."/>
            <person name="Natvig D."/>
            <person name="Lalanne C."/>
            <person name="Gautier V."/>
            <person name="Ament-Velasquez S.L."/>
            <person name="Kruys A."/>
            <person name="Hutchinson M.I."/>
            <person name="Powell A.J."/>
            <person name="Barry K."/>
            <person name="Miller A.N."/>
            <person name="Grigoriev I.V."/>
            <person name="Debuchy R."/>
            <person name="Gladieux P."/>
            <person name="Thoren M.H."/>
            <person name="Johannesson H."/>
        </authorList>
    </citation>
    <scope>NUCLEOTIDE SEQUENCE</scope>
    <source>
        <strain evidence="3">CBS 626.80</strain>
    </source>
</reference>
<gene>
    <name evidence="3" type="ORF">QBC32DRAFT_370353</name>
</gene>
<dbReference type="InterPro" id="IPR052895">
    <property type="entry name" value="HetReg/Transcr_Mod"/>
</dbReference>
<keyword evidence="4" id="KW-1185">Reference proteome</keyword>
<evidence type="ECO:0000256" key="1">
    <source>
        <dbReference type="SAM" id="MobiDB-lite"/>
    </source>
</evidence>
<dbReference type="AlphaFoldDB" id="A0AAN6NUL4"/>
<feature type="region of interest" description="Disordered" evidence="1">
    <location>
        <begin position="223"/>
        <end position="295"/>
    </location>
</feature>
<dbReference type="Pfam" id="PF26639">
    <property type="entry name" value="Het-6_barrel"/>
    <property type="match status" value="1"/>
</dbReference>
<evidence type="ECO:0000313" key="4">
    <source>
        <dbReference type="Proteomes" id="UP001303222"/>
    </source>
</evidence>
<comment type="caution">
    <text evidence="3">The sequence shown here is derived from an EMBL/GenBank/DDBJ whole genome shotgun (WGS) entry which is preliminary data.</text>
</comment>
<organism evidence="3 4">
    <name type="scientific">Pseudoneurospora amorphoporcata</name>
    <dbReference type="NCBI Taxonomy" id="241081"/>
    <lineage>
        <taxon>Eukaryota</taxon>
        <taxon>Fungi</taxon>
        <taxon>Dikarya</taxon>
        <taxon>Ascomycota</taxon>
        <taxon>Pezizomycotina</taxon>
        <taxon>Sordariomycetes</taxon>
        <taxon>Sordariomycetidae</taxon>
        <taxon>Sordariales</taxon>
        <taxon>Sordariaceae</taxon>
        <taxon>Pseudoneurospora</taxon>
    </lineage>
</organism>
<sequence length="741" mass="81373">MDDSFPSPPPPAHPELSYTTIPLNTAATEIRLLELFPSADFSSPLHCRFYNTPISSPAPFKALSYAWGSDDKTHLIYCDSSTGDSNYEGSFASVANPSSDGETNVIRVTTSLDSCLRHLRAIYHSQSDHLPSPQPSSKPLTIWIDQVCIAQSDPYEKAMQVGLMSQIYSRAEQVLVWLGPEADGSGEVMDALAELEREFDSVGVNVSDAARLEELVVGFGNGGEGAGAGAGDADGSGEKKKKGRAGGNARDVEEKKSEKVAGGTAEKEIKKMWKETGSGADVREGTGTAGGSDADAPGDVVVGDLAGNLGVADAEALNGVTVVCTTDEVNASTGKTIMRVVEEGATRFARLWVSGEMPAFFRRPWFTRVWVVQEACLCADTVFVCGTKPPVNYDILGVIIICMIHAIREFERKLGYAIEWDGVSPISTDHEVAGIRMSRDATLALGGWVEQTTASYGNRYETTTSWVPDWRSGLQSPFYRDLDDNPEADGTVTGKDAFRACGPHYLADMVPTRTAGMLGLRGYLVDTIEEVGGMANREFTVSEARLHETLGFLENLDRFWELSKRKNEPIYRTPARREEALWRVPVGDMMIDWQHIGQQRANANFAPEYRKWRRTLEQYQALKLDMATPRWKDSMDEDKENEANKWVASYLGPNGGKLYDGALGYVERKSLYLTKRGYMGLGPSDIQPADVVVVCPGARIPFVLRPTSDDNTFTYLGDAYCDGIMDGEMTLREEKRNFFLV</sequence>
<protein>
    <submittedName>
        <fullName evidence="3">Heterokaryon incompatibility protein-domain-containing protein</fullName>
    </submittedName>
</protein>
<dbReference type="Pfam" id="PF06985">
    <property type="entry name" value="HET"/>
    <property type="match status" value="1"/>
</dbReference>
<proteinExistence type="predicted"/>
<dbReference type="Proteomes" id="UP001303222">
    <property type="component" value="Unassembled WGS sequence"/>
</dbReference>
<dbReference type="EMBL" id="MU859125">
    <property type="protein sequence ID" value="KAK3952372.1"/>
    <property type="molecule type" value="Genomic_DNA"/>
</dbReference>
<name>A0AAN6NUL4_9PEZI</name>
<feature type="domain" description="Heterokaryon incompatibility" evidence="2">
    <location>
        <begin position="60"/>
        <end position="198"/>
    </location>
</feature>
<feature type="compositionally biased region" description="Basic and acidic residues" evidence="1">
    <location>
        <begin position="250"/>
        <end position="274"/>
    </location>
</feature>
<accession>A0AAN6NUL4</accession>
<evidence type="ECO:0000313" key="3">
    <source>
        <dbReference type="EMBL" id="KAK3952372.1"/>
    </source>
</evidence>
<feature type="compositionally biased region" description="Gly residues" evidence="1">
    <location>
        <begin position="223"/>
        <end position="234"/>
    </location>
</feature>